<sequence length="411" mass="44037">MRNAAISLVALTVTLAGAGLCQAEIAWEGKLREAHAKAKQQGKLMLLHFYSDNCVWCDRLEAGAFRSHSVVQSINDNFIPVKIHGTENPNLTKMFKVTKFPTDVIVTTDGKALAHSVSPQQPDRFIAMLTTARQTYLKGQTMLAGGKQPPRTATTPDVDSSAPEYATADPSASQVAAAQAAATQTAVAQAANAGGLGMPTQVPMTPEEDLPQQVQTPASGATGGGAAQVNQFAMPSAPLGGVPASLTGVRTEGMSLSEPGLAGNSDISQAEPVADDSADRDASAKPELAIEGYCAVSVIRDEQWVEGKPEFGVVHLGKLYLFANQQAMETFLADPVPYTPMLNEIDVVRFFEQKKIVPGRREWGVIDPVHNRMFFFADEAAMEHFEEHFERYLDAAIDVMDHAIEESNPGA</sequence>
<evidence type="ECO:0000259" key="4">
    <source>
        <dbReference type="Pfam" id="PF03190"/>
    </source>
</evidence>
<dbReference type="PANTHER" id="PTHR15337">
    <property type="entry name" value="ANTERIOR GRADIENT PROTEIN-RELATED"/>
    <property type="match status" value="1"/>
</dbReference>
<protein>
    <submittedName>
        <fullName evidence="5">DUF255 domain-containing protein</fullName>
    </submittedName>
</protein>
<feature type="chain" id="PRO_5024349770" evidence="3">
    <location>
        <begin position="19"/>
        <end position="411"/>
    </location>
</feature>
<gene>
    <name evidence="5" type="ORF">FYK55_02650</name>
</gene>
<comment type="caution">
    <text evidence="5">The sequence shown here is derived from an EMBL/GenBank/DDBJ whole genome shotgun (WGS) entry which is preliminary data.</text>
</comment>
<dbReference type="RefSeq" id="WP_150074535.1">
    <property type="nucleotide sequence ID" value="NZ_VWOX01000001.1"/>
</dbReference>
<feature type="region of interest" description="Disordered" evidence="2">
    <location>
        <begin position="141"/>
        <end position="171"/>
    </location>
</feature>
<evidence type="ECO:0000256" key="3">
    <source>
        <dbReference type="SAM" id="SignalP"/>
    </source>
</evidence>
<feature type="signal peptide" evidence="3">
    <location>
        <begin position="1"/>
        <end position="18"/>
    </location>
</feature>
<feature type="region of interest" description="Disordered" evidence="2">
    <location>
        <begin position="197"/>
        <end position="226"/>
    </location>
</feature>
<organism evidence="5 6">
    <name type="scientific">Roseiconus nitratireducens</name>
    <dbReference type="NCBI Taxonomy" id="2605748"/>
    <lineage>
        <taxon>Bacteria</taxon>
        <taxon>Pseudomonadati</taxon>
        <taxon>Planctomycetota</taxon>
        <taxon>Planctomycetia</taxon>
        <taxon>Pirellulales</taxon>
        <taxon>Pirellulaceae</taxon>
        <taxon>Roseiconus</taxon>
    </lineage>
</organism>
<keyword evidence="1 3" id="KW-0732">Signal</keyword>
<evidence type="ECO:0000256" key="2">
    <source>
        <dbReference type="SAM" id="MobiDB-lite"/>
    </source>
</evidence>
<keyword evidence="6" id="KW-1185">Reference proteome</keyword>
<dbReference type="AlphaFoldDB" id="A0A5M6DIL1"/>
<reference evidence="5 6" key="1">
    <citation type="submission" date="2019-08" db="EMBL/GenBank/DDBJ databases">
        <authorList>
            <person name="Dhanesh K."/>
            <person name="Kumar G."/>
            <person name="Sasikala C."/>
            <person name="Venkata Ramana C."/>
        </authorList>
    </citation>
    <scope>NUCLEOTIDE SEQUENCE [LARGE SCALE GENOMIC DNA]</scope>
    <source>
        <strain evidence="5 6">JC645</strain>
    </source>
</reference>
<evidence type="ECO:0000256" key="1">
    <source>
        <dbReference type="ARBA" id="ARBA00022729"/>
    </source>
</evidence>
<dbReference type="Pfam" id="PF03190">
    <property type="entry name" value="Thioredox_DsbH"/>
    <property type="match status" value="1"/>
</dbReference>
<proteinExistence type="predicted"/>
<accession>A0A5M6DIL1</accession>
<feature type="domain" description="Spermatogenesis-associated protein 20-like TRX" evidence="4">
    <location>
        <begin position="24"/>
        <end position="96"/>
    </location>
</feature>
<dbReference type="PANTHER" id="PTHR15337:SF11">
    <property type="entry name" value="THIOREDOXIN DOMAIN-CONTAINING PROTEIN"/>
    <property type="match status" value="1"/>
</dbReference>
<dbReference type="InterPro" id="IPR051099">
    <property type="entry name" value="AGR/TXD"/>
</dbReference>
<dbReference type="EMBL" id="VWOX01000001">
    <property type="protein sequence ID" value="KAA5547313.1"/>
    <property type="molecule type" value="Genomic_DNA"/>
</dbReference>
<dbReference type="InterPro" id="IPR004879">
    <property type="entry name" value="Ssp411-like_TRX"/>
</dbReference>
<name>A0A5M6DIL1_9BACT</name>
<feature type="region of interest" description="Disordered" evidence="2">
    <location>
        <begin position="254"/>
        <end position="284"/>
    </location>
</feature>
<dbReference type="Gene3D" id="3.40.30.10">
    <property type="entry name" value="Glutaredoxin"/>
    <property type="match status" value="1"/>
</dbReference>
<evidence type="ECO:0000313" key="5">
    <source>
        <dbReference type="EMBL" id="KAA5547313.1"/>
    </source>
</evidence>
<dbReference type="InterPro" id="IPR036249">
    <property type="entry name" value="Thioredoxin-like_sf"/>
</dbReference>
<evidence type="ECO:0000313" key="6">
    <source>
        <dbReference type="Proteomes" id="UP000324479"/>
    </source>
</evidence>
<dbReference type="SUPFAM" id="SSF52833">
    <property type="entry name" value="Thioredoxin-like"/>
    <property type="match status" value="1"/>
</dbReference>
<dbReference type="Proteomes" id="UP000324479">
    <property type="component" value="Unassembled WGS sequence"/>
</dbReference>